<evidence type="ECO:0000259" key="1">
    <source>
        <dbReference type="Pfam" id="PF00534"/>
    </source>
</evidence>
<dbReference type="InterPro" id="IPR001296">
    <property type="entry name" value="Glyco_trans_1"/>
</dbReference>
<comment type="caution">
    <text evidence="3">The sequence shown here is derived from an EMBL/GenBank/DDBJ whole genome shotgun (WGS) entry which is preliminary data.</text>
</comment>
<feature type="domain" description="Glycosyltransferase subfamily 4-like N-terminal" evidence="2">
    <location>
        <begin position="14"/>
        <end position="168"/>
    </location>
</feature>
<organism evidence="3 4">
    <name type="scientific">Candidatus Glassbacteria bacterium RIFCSPLOWO2_12_FULL_58_11</name>
    <dbReference type="NCBI Taxonomy" id="1817867"/>
    <lineage>
        <taxon>Bacteria</taxon>
        <taxon>Candidatus Glassiibacteriota</taxon>
    </lineage>
</organism>
<dbReference type="PANTHER" id="PTHR12526">
    <property type="entry name" value="GLYCOSYLTRANSFERASE"/>
    <property type="match status" value="1"/>
</dbReference>
<dbReference type="AlphaFoldDB" id="A0A1F5YYM3"/>
<sequence>MKARTGLVISQLGYGGAERQVSLLARGLAEAGWPVTVFCLSELLEPFGAELREAGIPLRTLRRRGHFDLGRVLELAGLLREEKIELIHSHLETADIYSYLALGRASRPGFVPTVLSMPVRENPLRYFLVRRALRAGDRIHANSTVVARAYAKHYRVDESKFSTVYNGVLPLPARTSSSRRESRLSLNIPEDSLVVGTISKDAPDKNLPAFFRLIAALLPHVQGLKAVIAGSGLSEAYASRSEEARNVRQATLFLGEQENIQTVLAAMDLFVLTSIREGFPNAVLEAMATGLPVVAYDTGGVSELLADGRSGVRLPCGAEEELFRVVSGLLADPESRSAMGEAARRRVFEQFSLEKMIKSTIELYEEVLTMRGK</sequence>
<dbReference type="Pfam" id="PF13439">
    <property type="entry name" value="Glyco_transf_4"/>
    <property type="match status" value="1"/>
</dbReference>
<gene>
    <name evidence="3" type="ORF">A3F83_14005</name>
</gene>
<feature type="domain" description="Glycosyl transferase family 1" evidence="1">
    <location>
        <begin position="179"/>
        <end position="346"/>
    </location>
</feature>
<evidence type="ECO:0000313" key="4">
    <source>
        <dbReference type="Proteomes" id="UP000179129"/>
    </source>
</evidence>
<evidence type="ECO:0008006" key="5">
    <source>
        <dbReference type="Google" id="ProtNLM"/>
    </source>
</evidence>
<protein>
    <recommendedName>
        <fullName evidence="5">Glycosyltransferase subfamily 4-like N-terminal domain-containing protein</fullName>
    </recommendedName>
</protein>
<dbReference type="PANTHER" id="PTHR12526:SF636">
    <property type="entry name" value="BLL3647 PROTEIN"/>
    <property type="match status" value="1"/>
</dbReference>
<evidence type="ECO:0000259" key="2">
    <source>
        <dbReference type="Pfam" id="PF13439"/>
    </source>
</evidence>
<dbReference type="SUPFAM" id="SSF53756">
    <property type="entry name" value="UDP-Glycosyltransferase/glycogen phosphorylase"/>
    <property type="match status" value="1"/>
</dbReference>
<reference evidence="3 4" key="1">
    <citation type="journal article" date="2016" name="Nat. Commun.">
        <title>Thousands of microbial genomes shed light on interconnected biogeochemical processes in an aquifer system.</title>
        <authorList>
            <person name="Anantharaman K."/>
            <person name="Brown C.T."/>
            <person name="Hug L.A."/>
            <person name="Sharon I."/>
            <person name="Castelle C.J."/>
            <person name="Probst A.J."/>
            <person name="Thomas B.C."/>
            <person name="Singh A."/>
            <person name="Wilkins M.J."/>
            <person name="Karaoz U."/>
            <person name="Brodie E.L."/>
            <person name="Williams K.H."/>
            <person name="Hubbard S.S."/>
            <person name="Banfield J.F."/>
        </authorList>
    </citation>
    <scope>NUCLEOTIDE SEQUENCE [LARGE SCALE GENOMIC DNA]</scope>
</reference>
<dbReference type="GO" id="GO:0016757">
    <property type="term" value="F:glycosyltransferase activity"/>
    <property type="evidence" value="ECO:0007669"/>
    <property type="project" value="InterPro"/>
</dbReference>
<dbReference type="STRING" id="1817867.A3F83_14005"/>
<dbReference type="Proteomes" id="UP000179129">
    <property type="component" value="Unassembled WGS sequence"/>
</dbReference>
<proteinExistence type="predicted"/>
<dbReference type="Gene3D" id="3.40.50.2000">
    <property type="entry name" value="Glycogen Phosphorylase B"/>
    <property type="match status" value="2"/>
</dbReference>
<name>A0A1F5YYM3_9BACT</name>
<dbReference type="Pfam" id="PF00534">
    <property type="entry name" value="Glycos_transf_1"/>
    <property type="match status" value="1"/>
</dbReference>
<dbReference type="InterPro" id="IPR028098">
    <property type="entry name" value="Glyco_trans_4-like_N"/>
</dbReference>
<accession>A0A1F5YYM3</accession>
<dbReference type="EMBL" id="MFIX01000067">
    <property type="protein sequence ID" value="OGG05300.1"/>
    <property type="molecule type" value="Genomic_DNA"/>
</dbReference>
<evidence type="ECO:0000313" key="3">
    <source>
        <dbReference type="EMBL" id="OGG05300.1"/>
    </source>
</evidence>